<dbReference type="GO" id="GO:0005886">
    <property type="term" value="C:plasma membrane"/>
    <property type="evidence" value="ECO:0007669"/>
    <property type="project" value="UniProtKB-SubCell"/>
</dbReference>
<name>A0A4Q9G4K4_9RHOB</name>
<keyword evidence="1" id="KW-0812">Transmembrane</keyword>
<dbReference type="EMBL" id="SISK01000001">
    <property type="protein sequence ID" value="TBN43578.1"/>
    <property type="molecule type" value="Genomic_DNA"/>
</dbReference>
<gene>
    <name evidence="2" type="ORF">EYE42_00045</name>
</gene>
<proteinExistence type="predicted"/>
<feature type="transmembrane region" description="Helical" evidence="1">
    <location>
        <begin position="40"/>
        <end position="60"/>
    </location>
</feature>
<dbReference type="GO" id="GO:0046583">
    <property type="term" value="F:monoatomic cation efflux transmembrane transporter activity"/>
    <property type="evidence" value="ECO:0007669"/>
    <property type="project" value="TreeGrafter"/>
</dbReference>
<feature type="transmembrane region" description="Helical" evidence="1">
    <location>
        <begin position="94"/>
        <end position="112"/>
    </location>
</feature>
<sequence>MLSESLGILFSLWGWLVSVQREISAELALMLRAFAETRDWSALAGFLPFGIAFGAAHALTPGHSKTVLSLFVAGSGASLSRGIGTAVILSATHIAISVLVVILALPVVSLAFGEVGRARVLEDLSRGLIGLIGLWLLIAAIRGHAAHGHREGAAFGVVAGLIPCPLTLFVMTFASARGVPEAGLAFASMMLIGVAAVLASVAALAVAARAGHGGALARFTPTLGWLALLALGATGAVLMLIALMQLGRS</sequence>
<evidence type="ECO:0000256" key="1">
    <source>
        <dbReference type="SAM" id="Phobius"/>
    </source>
</evidence>
<evidence type="ECO:0000313" key="2">
    <source>
        <dbReference type="EMBL" id="TBN43578.1"/>
    </source>
</evidence>
<dbReference type="OrthoDB" id="7678936at2"/>
<dbReference type="GO" id="GO:0006824">
    <property type="term" value="P:cobalt ion transport"/>
    <property type="evidence" value="ECO:0007669"/>
    <property type="project" value="UniProtKB-KW"/>
</dbReference>
<dbReference type="Proteomes" id="UP000293520">
    <property type="component" value="Unassembled WGS sequence"/>
</dbReference>
<dbReference type="AlphaFoldDB" id="A0A4Q9G4K4"/>
<protein>
    <submittedName>
        <fullName evidence="2">ABC transporter permease</fullName>
    </submittedName>
</protein>
<keyword evidence="1" id="KW-1133">Transmembrane helix</keyword>
<dbReference type="PANTHER" id="PTHR40659">
    <property type="entry name" value="NICKEL/COBALT EFFLUX SYSTEM RCNA"/>
    <property type="match status" value="1"/>
</dbReference>
<feature type="transmembrane region" description="Helical" evidence="1">
    <location>
        <begin position="124"/>
        <end position="141"/>
    </location>
</feature>
<evidence type="ECO:0000313" key="3">
    <source>
        <dbReference type="Proteomes" id="UP000293520"/>
    </source>
</evidence>
<feature type="transmembrane region" description="Helical" evidence="1">
    <location>
        <begin position="153"/>
        <end position="174"/>
    </location>
</feature>
<dbReference type="InterPro" id="IPR051224">
    <property type="entry name" value="NiCoT_RcnA"/>
</dbReference>
<accession>A0A4Q9G4K4</accession>
<dbReference type="GO" id="GO:0032025">
    <property type="term" value="P:response to cobalt ion"/>
    <property type="evidence" value="ECO:0007669"/>
    <property type="project" value="TreeGrafter"/>
</dbReference>
<keyword evidence="1" id="KW-0472">Membrane</keyword>
<keyword evidence="3" id="KW-1185">Reference proteome</keyword>
<dbReference type="GO" id="GO:0010045">
    <property type="term" value="P:response to nickel cation"/>
    <property type="evidence" value="ECO:0007669"/>
    <property type="project" value="TreeGrafter"/>
</dbReference>
<dbReference type="PANTHER" id="PTHR40659:SF1">
    <property type="entry name" value="NICKEL_COBALT EFFLUX SYSTEM RCNA"/>
    <property type="match status" value="1"/>
</dbReference>
<feature type="transmembrane region" description="Helical" evidence="1">
    <location>
        <begin position="186"/>
        <end position="210"/>
    </location>
</feature>
<feature type="transmembrane region" description="Helical" evidence="1">
    <location>
        <begin position="67"/>
        <end position="88"/>
    </location>
</feature>
<reference evidence="2 3" key="1">
    <citation type="submission" date="2019-02" db="EMBL/GenBank/DDBJ databases">
        <title>Paracoccus subflavus sp. nov., isolated from marine sediment of the Pacific Ocean.</title>
        <authorList>
            <person name="Zhang G."/>
        </authorList>
    </citation>
    <scope>NUCLEOTIDE SEQUENCE [LARGE SCALE GENOMIC DNA]</scope>
    <source>
        <strain evidence="2 3">GY0581</strain>
    </source>
</reference>
<organism evidence="2 3">
    <name type="scientific">Paracoccus subflavus</name>
    <dbReference type="NCBI Taxonomy" id="2528244"/>
    <lineage>
        <taxon>Bacteria</taxon>
        <taxon>Pseudomonadati</taxon>
        <taxon>Pseudomonadota</taxon>
        <taxon>Alphaproteobacteria</taxon>
        <taxon>Rhodobacterales</taxon>
        <taxon>Paracoccaceae</taxon>
        <taxon>Paracoccus</taxon>
    </lineage>
</organism>
<feature type="transmembrane region" description="Helical" evidence="1">
    <location>
        <begin position="222"/>
        <end position="243"/>
    </location>
</feature>
<dbReference type="RefSeq" id="WP_130989283.1">
    <property type="nucleotide sequence ID" value="NZ_SISK01000001.1"/>
</dbReference>
<comment type="caution">
    <text evidence="2">The sequence shown here is derived from an EMBL/GenBank/DDBJ whole genome shotgun (WGS) entry which is preliminary data.</text>
</comment>
<dbReference type="GO" id="GO:0015099">
    <property type="term" value="F:nickel cation transmembrane transporter activity"/>
    <property type="evidence" value="ECO:0007669"/>
    <property type="project" value="TreeGrafter"/>
</dbReference>